<dbReference type="InterPro" id="IPR036095">
    <property type="entry name" value="PTS_EIIB-like_sf"/>
</dbReference>
<dbReference type="PROSITE" id="PS51094">
    <property type="entry name" value="PTS_EIIA_TYPE_2"/>
    <property type="match status" value="1"/>
</dbReference>
<accession>A0A3S2TVR7</accession>
<dbReference type="InterPro" id="IPR013011">
    <property type="entry name" value="PTS_EIIB_2"/>
</dbReference>
<dbReference type="InterPro" id="IPR036390">
    <property type="entry name" value="WH_DNA-bd_sf"/>
</dbReference>
<keyword evidence="2" id="KW-0677">Repeat</keyword>
<dbReference type="InterPro" id="IPR050661">
    <property type="entry name" value="BglG_antiterminators"/>
</dbReference>
<dbReference type="SUPFAM" id="SSF52794">
    <property type="entry name" value="PTS system IIB component-like"/>
    <property type="match status" value="1"/>
</dbReference>
<dbReference type="InterPro" id="IPR013196">
    <property type="entry name" value="HTH_11"/>
</dbReference>
<feature type="domain" description="PRD" evidence="5">
    <location>
        <begin position="305"/>
        <end position="412"/>
    </location>
</feature>
<protein>
    <submittedName>
        <fullName evidence="6">BglG family transcription antiterminator</fullName>
    </submittedName>
</protein>
<dbReference type="Proteomes" id="UP000288024">
    <property type="component" value="Unassembled WGS sequence"/>
</dbReference>
<dbReference type="Pfam" id="PF00874">
    <property type="entry name" value="PRD"/>
    <property type="match status" value="2"/>
</dbReference>
<dbReference type="CDD" id="cd00211">
    <property type="entry name" value="PTS_IIA_fru"/>
    <property type="match status" value="1"/>
</dbReference>
<sequence length="700" mass="80835">MALDERSTAILEYLRRAKTYVKPNELMEKFHISRRTVYYDVDKINDWLADQKMNPIKAVRSAGFLLEGNVAKSLPESLTMVNSWHYEYSAKERKAWLAIFLMENDIPVYLNSLMERNRVSRNTTMEDIKCLKRDLVRFELSLVFERKKGYTINGREEDKRKALMHYLHHISPLSKAKSIFDESIYSYWLTVEINREKWQEIRRTLGDCEQYLNVQFTDDMMDNLSLRLLLFCNRVFKGMIISIDEVEIEILRSTTEYKAARSISANLSRLFQMNIPEEEILYITRHLLSARVQSVEKSGFASSNADEEILLRVVNRMVTDFQKHACVVFKNRNEMEQSLLLHVKPAFYRIRYGLEMESELTASIKERYSDIYLITKKVITHLEQAVGCEVNEDEIALIATHFGGWMNRVGAKLDNRLKALVVCSNGVGTSKLLMYQLELYFSYVEIMGCVSYRDYVAKQFDVDFIFSTIPFESGEKPVFIVNPILTETEIDGLTKKVHGVFGGNDRKNRSLNGLMEIIQKHAQVLDIEGLQQDLKQYLYRPEKLVKDTKSPSLACLLPVEHIQLLEAATDWKDTIKLAAEPLLAGGFIKKDYIKMMVRNIEKTGPYIVISPKVAIPHARPEDGVNKLSMSLLKLTKEVPFSEENKHQIQLIIILAAIDGETHLKAISQLSRMFSDSDNVRKILAANTSKEIFELINIHSQ</sequence>
<evidence type="ECO:0000256" key="2">
    <source>
        <dbReference type="ARBA" id="ARBA00022737"/>
    </source>
</evidence>
<dbReference type="InterPro" id="IPR016152">
    <property type="entry name" value="PTrfase/Anion_transptr"/>
</dbReference>
<dbReference type="PANTHER" id="PTHR30185:SF9">
    <property type="entry name" value="MANNITOL-SPECIFIC PHOSPHOTRANSFERASE ENZYME IIA COMPONENT"/>
    <property type="match status" value="1"/>
</dbReference>
<dbReference type="SUPFAM" id="SSF55804">
    <property type="entry name" value="Phoshotransferase/anion transport protein"/>
    <property type="match status" value="1"/>
</dbReference>
<reference evidence="6 7" key="1">
    <citation type="submission" date="2019-01" db="EMBL/GenBank/DDBJ databases">
        <title>Bacillus sp. M5HDSG1-1, whole genome shotgun sequence.</title>
        <authorList>
            <person name="Tuo L."/>
        </authorList>
    </citation>
    <scope>NUCLEOTIDE SEQUENCE [LARGE SCALE GENOMIC DNA]</scope>
    <source>
        <strain evidence="6 7">M5HDSG1-1</strain>
    </source>
</reference>
<name>A0A3S2TVR7_9BACI</name>
<feature type="domain" description="PTS EIIB type-2" evidence="4">
    <location>
        <begin position="417"/>
        <end position="505"/>
    </location>
</feature>
<dbReference type="AlphaFoldDB" id="A0A3S2TVR7"/>
<evidence type="ECO:0000259" key="5">
    <source>
        <dbReference type="PROSITE" id="PS51372"/>
    </source>
</evidence>
<dbReference type="EMBL" id="RZTZ01000008">
    <property type="protein sequence ID" value="RVT59836.1"/>
    <property type="molecule type" value="Genomic_DNA"/>
</dbReference>
<evidence type="ECO:0000313" key="6">
    <source>
        <dbReference type="EMBL" id="RVT59836.1"/>
    </source>
</evidence>
<feature type="domain" description="PTS EIIA type-2" evidence="3">
    <location>
        <begin position="555"/>
        <end position="698"/>
    </location>
</feature>
<evidence type="ECO:0000256" key="1">
    <source>
        <dbReference type="ARBA" id="ARBA00022679"/>
    </source>
</evidence>
<dbReference type="PROSITE" id="PS51372">
    <property type="entry name" value="PRD_2"/>
    <property type="match status" value="2"/>
</dbReference>
<dbReference type="Gene3D" id="3.40.930.10">
    <property type="entry name" value="Mannitol-specific EII, Chain A"/>
    <property type="match status" value="1"/>
</dbReference>
<dbReference type="Gene3D" id="3.40.50.2300">
    <property type="match status" value="1"/>
</dbReference>
<dbReference type="InterPro" id="IPR036634">
    <property type="entry name" value="PRD_sf"/>
</dbReference>
<evidence type="ECO:0000259" key="4">
    <source>
        <dbReference type="PROSITE" id="PS51099"/>
    </source>
</evidence>
<dbReference type="Gene3D" id="1.10.1790.10">
    <property type="entry name" value="PRD domain"/>
    <property type="match status" value="2"/>
</dbReference>
<dbReference type="Pfam" id="PF08279">
    <property type="entry name" value="HTH_11"/>
    <property type="match status" value="1"/>
</dbReference>
<dbReference type="InterPro" id="IPR036388">
    <property type="entry name" value="WH-like_DNA-bd_sf"/>
</dbReference>
<dbReference type="Gene3D" id="1.10.10.10">
    <property type="entry name" value="Winged helix-like DNA-binding domain superfamily/Winged helix DNA-binding domain"/>
    <property type="match status" value="1"/>
</dbReference>
<evidence type="ECO:0000259" key="3">
    <source>
        <dbReference type="PROSITE" id="PS51094"/>
    </source>
</evidence>
<dbReference type="PROSITE" id="PS51099">
    <property type="entry name" value="PTS_EIIB_TYPE_2"/>
    <property type="match status" value="1"/>
</dbReference>
<proteinExistence type="predicted"/>
<dbReference type="InterPro" id="IPR011608">
    <property type="entry name" value="PRD"/>
</dbReference>
<keyword evidence="7" id="KW-1185">Reference proteome</keyword>
<dbReference type="Pfam" id="PF00359">
    <property type="entry name" value="PTS_EIIA_2"/>
    <property type="match status" value="1"/>
</dbReference>
<dbReference type="SUPFAM" id="SSF63520">
    <property type="entry name" value="PTS-regulatory domain, PRD"/>
    <property type="match status" value="2"/>
</dbReference>
<dbReference type="RefSeq" id="WP_127739615.1">
    <property type="nucleotide sequence ID" value="NZ_RZTZ01000008.1"/>
</dbReference>
<keyword evidence="1" id="KW-0808">Transferase</keyword>
<dbReference type="CDD" id="cd05568">
    <property type="entry name" value="PTS_IIB_bgl_like"/>
    <property type="match status" value="1"/>
</dbReference>
<evidence type="ECO:0000313" key="7">
    <source>
        <dbReference type="Proteomes" id="UP000288024"/>
    </source>
</evidence>
<dbReference type="GO" id="GO:0008982">
    <property type="term" value="F:protein-N(PI)-phosphohistidine-sugar phosphotransferase activity"/>
    <property type="evidence" value="ECO:0007669"/>
    <property type="project" value="InterPro"/>
</dbReference>
<dbReference type="GO" id="GO:0009401">
    <property type="term" value="P:phosphoenolpyruvate-dependent sugar phosphotransferase system"/>
    <property type="evidence" value="ECO:0007669"/>
    <property type="project" value="InterPro"/>
</dbReference>
<feature type="domain" description="PRD" evidence="5">
    <location>
        <begin position="192"/>
        <end position="297"/>
    </location>
</feature>
<dbReference type="PANTHER" id="PTHR30185">
    <property type="entry name" value="CRYPTIC BETA-GLUCOSIDE BGL OPERON ANTITERMINATOR"/>
    <property type="match status" value="1"/>
</dbReference>
<dbReference type="SUPFAM" id="SSF46785">
    <property type="entry name" value="Winged helix' DNA-binding domain"/>
    <property type="match status" value="1"/>
</dbReference>
<comment type="caution">
    <text evidence="6">The sequence shown here is derived from an EMBL/GenBank/DDBJ whole genome shotgun (WGS) entry which is preliminary data.</text>
</comment>
<dbReference type="GO" id="GO:0006355">
    <property type="term" value="P:regulation of DNA-templated transcription"/>
    <property type="evidence" value="ECO:0007669"/>
    <property type="project" value="InterPro"/>
</dbReference>
<organism evidence="6 7">
    <name type="scientific">Niallia taxi</name>
    <dbReference type="NCBI Taxonomy" id="2499688"/>
    <lineage>
        <taxon>Bacteria</taxon>
        <taxon>Bacillati</taxon>
        <taxon>Bacillota</taxon>
        <taxon>Bacilli</taxon>
        <taxon>Bacillales</taxon>
        <taxon>Bacillaceae</taxon>
        <taxon>Niallia</taxon>
    </lineage>
</organism>
<dbReference type="InterPro" id="IPR002178">
    <property type="entry name" value="PTS_EIIA_type-2_dom"/>
</dbReference>
<gene>
    <name evidence="6" type="ORF">EM808_18120</name>
</gene>